<keyword evidence="4" id="KW-1185">Reference proteome</keyword>
<evidence type="ECO:0008006" key="5">
    <source>
        <dbReference type="Google" id="ProtNLM"/>
    </source>
</evidence>
<dbReference type="GO" id="GO:0015421">
    <property type="term" value="F:ABC-type oligopeptide transporter activity"/>
    <property type="evidence" value="ECO:0007669"/>
    <property type="project" value="TreeGrafter"/>
</dbReference>
<dbReference type="AlphaFoldDB" id="A0A316HSE3"/>
<evidence type="ECO:0000313" key="1">
    <source>
        <dbReference type="EMBL" id="PWK82930.1"/>
    </source>
</evidence>
<dbReference type="RefSeq" id="WP_211337618.1">
    <property type="nucleotide sequence ID" value="NZ_QGHB01000012.1"/>
</dbReference>
<dbReference type="SUPFAM" id="SSF52540">
    <property type="entry name" value="P-loop containing nucleoside triphosphate hydrolases"/>
    <property type="match status" value="1"/>
</dbReference>
<comment type="caution">
    <text evidence="1">The sequence shown here is derived from an EMBL/GenBank/DDBJ whole genome shotgun (WGS) entry which is preliminary data.</text>
</comment>
<evidence type="ECO:0000313" key="4">
    <source>
        <dbReference type="Proteomes" id="UP000248714"/>
    </source>
</evidence>
<dbReference type="InterPro" id="IPR039421">
    <property type="entry name" value="Type_1_exporter"/>
</dbReference>
<dbReference type="Gene3D" id="3.40.50.300">
    <property type="entry name" value="P-loop containing nucleotide triphosphate hydrolases"/>
    <property type="match status" value="1"/>
</dbReference>
<dbReference type="PANTHER" id="PTHR43394:SF1">
    <property type="entry name" value="ATP-BINDING CASSETTE SUB-FAMILY B MEMBER 10, MITOCHONDRIAL"/>
    <property type="match status" value="1"/>
</dbReference>
<accession>A0A316HSE3</accession>
<evidence type="ECO:0000313" key="3">
    <source>
        <dbReference type="Proteomes" id="UP000246005"/>
    </source>
</evidence>
<dbReference type="InterPro" id="IPR027417">
    <property type="entry name" value="P-loop_NTPase"/>
</dbReference>
<gene>
    <name evidence="2" type="ORF">C8D87_108252</name>
    <name evidence="1" type="ORF">C8D88_112181</name>
</gene>
<dbReference type="PANTHER" id="PTHR43394">
    <property type="entry name" value="ATP-DEPENDENT PERMEASE MDL1, MITOCHONDRIAL"/>
    <property type="match status" value="1"/>
</dbReference>
<dbReference type="EMBL" id="QGHB01000012">
    <property type="protein sequence ID" value="PWK82930.1"/>
    <property type="molecule type" value="Genomic_DNA"/>
</dbReference>
<evidence type="ECO:0000313" key="2">
    <source>
        <dbReference type="EMBL" id="RAS62431.1"/>
    </source>
</evidence>
<dbReference type="Proteomes" id="UP000248714">
    <property type="component" value="Unassembled WGS sequence"/>
</dbReference>
<proteinExistence type="predicted"/>
<sequence>MRPTPLLFVLDEPTASLDAPSEHAIFTRYMARARELAARTGAVTVVVSHRFSTVADADQILVLDNGELVQAGPHDELLAGGGRYADLYRAQADAYAAPGYMNG</sequence>
<protein>
    <recommendedName>
        <fullName evidence="5">ATP-binding cassette, subfamily B</fullName>
    </recommendedName>
</protein>
<name>A0A316HSE3_9PSEU</name>
<organism evidence="1 3">
    <name type="scientific">Lentzea atacamensis</name>
    <dbReference type="NCBI Taxonomy" id="531938"/>
    <lineage>
        <taxon>Bacteria</taxon>
        <taxon>Bacillati</taxon>
        <taxon>Actinomycetota</taxon>
        <taxon>Actinomycetes</taxon>
        <taxon>Pseudonocardiales</taxon>
        <taxon>Pseudonocardiaceae</taxon>
        <taxon>Lentzea</taxon>
    </lineage>
</organism>
<reference evidence="1 3" key="1">
    <citation type="submission" date="2018-05" db="EMBL/GenBank/DDBJ databases">
        <title>Genomic Encyclopedia of Type Strains, Phase IV (KMG-IV): sequencing the most valuable type-strain genomes for metagenomic binning, comparative biology and taxonomic classification.</title>
        <authorList>
            <person name="Goeker M."/>
        </authorList>
    </citation>
    <scope>NUCLEOTIDE SEQUENCE [LARGE SCALE GENOMIC DNA]</scope>
    <source>
        <strain evidence="2 4">DSM 45479</strain>
        <strain evidence="1 3">DSM 45480</strain>
    </source>
</reference>
<dbReference type="Proteomes" id="UP000246005">
    <property type="component" value="Unassembled WGS sequence"/>
</dbReference>
<dbReference type="EMBL" id="QLTT01000008">
    <property type="protein sequence ID" value="RAS62431.1"/>
    <property type="molecule type" value="Genomic_DNA"/>
</dbReference>